<dbReference type="EMBL" id="MU004346">
    <property type="protein sequence ID" value="KAF2655654.1"/>
    <property type="molecule type" value="Genomic_DNA"/>
</dbReference>
<reference evidence="1" key="1">
    <citation type="journal article" date="2020" name="Stud. Mycol.">
        <title>101 Dothideomycetes genomes: a test case for predicting lifestyles and emergence of pathogens.</title>
        <authorList>
            <person name="Haridas S."/>
            <person name="Albert R."/>
            <person name="Binder M."/>
            <person name="Bloem J."/>
            <person name="Labutti K."/>
            <person name="Salamov A."/>
            <person name="Andreopoulos B."/>
            <person name="Baker S."/>
            <person name="Barry K."/>
            <person name="Bills G."/>
            <person name="Bluhm B."/>
            <person name="Cannon C."/>
            <person name="Castanera R."/>
            <person name="Culley D."/>
            <person name="Daum C."/>
            <person name="Ezra D."/>
            <person name="Gonzalez J."/>
            <person name="Henrissat B."/>
            <person name="Kuo A."/>
            <person name="Liang C."/>
            <person name="Lipzen A."/>
            <person name="Lutzoni F."/>
            <person name="Magnuson J."/>
            <person name="Mondo S."/>
            <person name="Nolan M."/>
            <person name="Ohm R."/>
            <person name="Pangilinan J."/>
            <person name="Park H.-J."/>
            <person name="Ramirez L."/>
            <person name="Alfaro M."/>
            <person name="Sun H."/>
            <person name="Tritt A."/>
            <person name="Yoshinaga Y."/>
            <person name="Zwiers L.-H."/>
            <person name="Turgeon B."/>
            <person name="Goodwin S."/>
            <person name="Spatafora J."/>
            <person name="Crous P."/>
            <person name="Grigoriev I."/>
        </authorList>
    </citation>
    <scope>NUCLEOTIDE SEQUENCE</scope>
    <source>
        <strain evidence="1">CBS 122681</strain>
    </source>
</reference>
<organism evidence="1 2">
    <name type="scientific">Lophiostoma macrostomum CBS 122681</name>
    <dbReference type="NCBI Taxonomy" id="1314788"/>
    <lineage>
        <taxon>Eukaryota</taxon>
        <taxon>Fungi</taxon>
        <taxon>Dikarya</taxon>
        <taxon>Ascomycota</taxon>
        <taxon>Pezizomycotina</taxon>
        <taxon>Dothideomycetes</taxon>
        <taxon>Pleosporomycetidae</taxon>
        <taxon>Pleosporales</taxon>
        <taxon>Lophiostomataceae</taxon>
        <taxon>Lophiostoma</taxon>
    </lineage>
</organism>
<sequence length="210" mass="23803">MELLAKRGPGFAMCFENSNGQTILMIFGRNLKTDIEVSRAFSIPRREKLKHFDLSKPPIEYMMEEAIQWRESELFHRLSTKWQLKASSNAESLVGDLNENDSIAVGKTPMIVGEMAENPIILIATSKSEDGVVKVTLGDYSKELSALAKLGAYYMLQLRGFEDFDIAFVHRTHFDFQKDSSLEWCELAVFKSQHVTTGNLGVRHVVERVV</sequence>
<gene>
    <name evidence="1" type="ORF">K491DRAFT_716085</name>
</gene>
<protein>
    <submittedName>
        <fullName evidence="1">Uncharacterized protein</fullName>
    </submittedName>
</protein>
<proteinExistence type="predicted"/>
<accession>A0A6A6TAP1</accession>
<name>A0A6A6TAP1_9PLEO</name>
<evidence type="ECO:0000313" key="2">
    <source>
        <dbReference type="Proteomes" id="UP000799324"/>
    </source>
</evidence>
<dbReference type="AlphaFoldDB" id="A0A6A6TAP1"/>
<evidence type="ECO:0000313" key="1">
    <source>
        <dbReference type="EMBL" id="KAF2655654.1"/>
    </source>
</evidence>
<dbReference type="Proteomes" id="UP000799324">
    <property type="component" value="Unassembled WGS sequence"/>
</dbReference>
<keyword evidence="2" id="KW-1185">Reference proteome</keyword>